<evidence type="ECO:0000313" key="8">
    <source>
        <dbReference type="RefSeq" id="XP_044941915.1"/>
    </source>
</evidence>
<dbReference type="CTD" id="201266"/>
<comment type="subcellular location">
    <subcellularLocation>
        <location evidence="1">Cell membrane</location>
        <topology evidence="1">Multi-pass membrane protein</topology>
    </subcellularLocation>
</comment>
<accession>A0A8U0SFI8</accession>
<dbReference type="GO" id="GO:0005385">
    <property type="term" value="F:zinc ion transmembrane transporter activity"/>
    <property type="evidence" value="ECO:0007669"/>
    <property type="project" value="TreeGrafter"/>
</dbReference>
<keyword evidence="4" id="KW-0862">Zinc</keyword>
<organism evidence="7 8">
    <name type="scientific">Mustela putorius furo</name>
    <name type="common">European domestic ferret</name>
    <name type="synonym">Mustela furo</name>
    <dbReference type="NCBI Taxonomy" id="9669"/>
    <lineage>
        <taxon>Eukaryota</taxon>
        <taxon>Metazoa</taxon>
        <taxon>Chordata</taxon>
        <taxon>Craniata</taxon>
        <taxon>Vertebrata</taxon>
        <taxon>Euteleostomi</taxon>
        <taxon>Mammalia</taxon>
        <taxon>Eutheria</taxon>
        <taxon>Laurasiatheria</taxon>
        <taxon>Carnivora</taxon>
        <taxon>Caniformia</taxon>
        <taxon>Musteloidea</taxon>
        <taxon>Mustelidae</taxon>
        <taxon>Mustelinae</taxon>
        <taxon>Mustela</taxon>
    </lineage>
</organism>
<reference evidence="8" key="1">
    <citation type="submission" date="2025-08" db="UniProtKB">
        <authorList>
            <consortium name="RefSeq"/>
        </authorList>
    </citation>
    <scope>IDENTIFICATION</scope>
    <source>
        <tissue evidence="8">Brain</tissue>
    </source>
</reference>
<dbReference type="GeneID" id="101690914"/>
<dbReference type="Proteomes" id="UP000000715">
    <property type="component" value="Unplaced"/>
</dbReference>
<dbReference type="PANTHER" id="PTHR11040">
    <property type="entry name" value="ZINC/IRON TRANSPORTER"/>
    <property type="match status" value="1"/>
</dbReference>
<keyword evidence="3" id="KW-1003">Cell membrane</keyword>
<evidence type="ECO:0000256" key="3">
    <source>
        <dbReference type="ARBA" id="ARBA00022475"/>
    </source>
</evidence>
<keyword evidence="7" id="KW-1185">Reference proteome</keyword>
<dbReference type="PANTHER" id="PTHR11040:SF211">
    <property type="entry name" value="ZINC TRANSPORTER ZIP11"/>
    <property type="match status" value="1"/>
</dbReference>
<evidence type="ECO:0000256" key="1">
    <source>
        <dbReference type="ARBA" id="ARBA00004651"/>
    </source>
</evidence>
<keyword evidence="6" id="KW-1133">Transmembrane helix</keyword>
<evidence type="ECO:0000256" key="2">
    <source>
        <dbReference type="ARBA" id="ARBA00006939"/>
    </source>
</evidence>
<keyword evidence="6" id="KW-0812">Transmembrane</keyword>
<dbReference type="OrthoDB" id="262547at2759"/>
<dbReference type="RefSeq" id="XP_044941915.1">
    <property type="nucleotide sequence ID" value="XM_045085980.1"/>
</dbReference>
<evidence type="ECO:0000256" key="5">
    <source>
        <dbReference type="SAM" id="MobiDB-lite"/>
    </source>
</evidence>
<keyword evidence="6" id="KW-0472">Membrane</keyword>
<gene>
    <name evidence="8" type="primary">SLC39A11</name>
</gene>
<evidence type="ECO:0000313" key="7">
    <source>
        <dbReference type="Proteomes" id="UP000000715"/>
    </source>
</evidence>
<proteinExistence type="inferred from homology"/>
<name>A0A8U0SFI8_MUSPF</name>
<dbReference type="AlphaFoldDB" id="A0A8U0SFI8"/>
<evidence type="ECO:0000256" key="6">
    <source>
        <dbReference type="SAM" id="Phobius"/>
    </source>
</evidence>
<comment type="similarity">
    <text evidence="2">Belongs to the ZIP transporter (TC 2.A.5) family.</text>
</comment>
<protein>
    <submittedName>
        <fullName evidence="8">Zinc transporter ZIP11 isoform X1</fullName>
    </submittedName>
</protein>
<evidence type="ECO:0000256" key="4">
    <source>
        <dbReference type="ARBA" id="ARBA00022833"/>
    </source>
</evidence>
<dbReference type="GO" id="GO:0005886">
    <property type="term" value="C:plasma membrane"/>
    <property type="evidence" value="ECO:0007669"/>
    <property type="project" value="UniProtKB-SubCell"/>
</dbReference>
<feature type="region of interest" description="Disordered" evidence="5">
    <location>
        <begin position="180"/>
        <end position="199"/>
    </location>
</feature>
<feature type="transmembrane region" description="Helical" evidence="6">
    <location>
        <begin position="59"/>
        <end position="77"/>
    </location>
</feature>
<sequence>MEVLALPQGAQLGGSSCLASVTHKVGHLAAQLRWRLEEAFPHSYGHLMLPVLWVSVPRGASWVMLAASYWSLLAPAVEMATSSGGFGSFAFFPVAVGFTLGAAFVYLADLLMPHLGAAEDPPTALALNFTPASLKKSDTEGPRLLFPESELSIRIGRAGLLSDKSENGEAYQRKKTVATGLPEGPAAPAPPRGNPVQPGSGSWRRIALLILAITIHNIPDPSLTRVSRWPRLCLCRRPGGKRKADPQELDTRSHEDTAIRTDKRKRARVRDLCPALPLHAAFMQHPVPVLGIRVSASGVVRGFCLGWGGWGGRFPVQCTPLMHVLSISFGMGPLFGRWNDKPSCASKSSVSHSSPFLGSGYGACLLKKKEKWNLRKRYS</sequence>
<feature type="transmembrane region" description="Helical" evidence="6">
    <location>
        <begin position="89"/>
        <end position="108"/>
    </location>
</feature>